<evidence type="ECO:0008006" key="3">
    <source>
        <dbReference type="Google" id="ProtNLM"/>
    </source>
</evidence>
<reference evidence="2" key="1">
    <citation type="submission" date="2018-12" db="EMBL/GenBank/DDBJ databases">
        <title>Tengunoibacter tsumagoiensis gen. nov., sp. nov., Dictyobacter kobayashii sp. nov., D. alpinus sp. nov., and D. joshuensis sp. nov. and description of Dictyobacteraceae fam. nov. within the order Ktedonobacterales isolated from Tengu-no-mugimeshi.</title>
        <authorList>
            <person name="Wang C.M."/>
            <person name="Zheng Y."/>
            <person name="Sakai Y."/>
            <person name="Toyoda A."/>
            <person name="Minakuchi Y."/>
            <person name="Abe K."/>
            <person name="Yokota A."/>
            <person name="Yabe S."/>
        </authorList>
    </citation>
    <scope>NUCLEOTIDE SEQUENCE [LARGE SCALE GENOMIC DNA]</scope>
    <source>
        <strain evidence="2">Uno3</strain>
    </source>
</reference>
<gene>
    <name evidence="1" type="ORF">KTT_26640</name>
</gene>
<dbReference type="AlphaFoldDB" id="A0A402A153"/>
<organism evidence="1 2">
    <name type="scientific">Tengunoibacter tsumagoiensis</name>
    <dbReference type="NCBI Taxonomy" id="2014871"/>
    <lineage>
        <taxon>Bacteria</taxon>
        <taxon>Bacillati</taxon>
        <taxon>Chloroflexota</taxon>
        <taxon>Ktedonobacteria</taxon>
        <taxon>Ktedonobacterales</taxon>
        <taxon>Dictyobacteraceae</taxon>
        <taxon>Tengunoibacter</taxon>
    </lineage>
</organism>
<comment type="caution">
    <text evidence="1">The sequence shown here is derived from an EMBL/GenBank/DDBJ whole genome shotgun (WGS) entry which is preliminary data.</text>
</comment>
<evidence type="ECO:0000313" key="2">
    <source>
        <dbReference type="Proteomes" id="UP000287352"/>
    </source>
</evidence>
<accession>A0A402A153</accession>
<evidence type="ECO:0000313" key="1">
    <source>
        <dbReference type="EMBL" id="GCE12805.1"/>
    </source>
</evidence>
<proteinExistence type="predicted"/>
<keyword evidence="2" id="KW-1185">Reference proteome</keyword>
<dbReference type="EMBL" id="BIFR01000001">
    <property type="protein sequence ID" value="GCE12805.1"/>
    <property type="molecule type" value="Genomic_DNA"/>
</dbReference>
<sequence length="81" mass="8440">MSDSIQTARETAAAIVERINTDAEFKAQVSSDPQSALVAAGLPQSLVAEFLAEELSGEVSGYLVSDCTVTCILTTCTITSL</sequence>
<dbReference type="Proteomes" id="UP000287352">
    <property type="component" value="Unassembled WGS sequence"/>
</dbReference>
<dbReference type="RefSeq" id="WP_126580391.1">
    <property type="nucleotide sequence ID" value="NZ_BIFR01000001.1"/>
</dbReference>
<protein>
    <recommendedName>
        <fullName evidence="3">Nif11 domain-containing protein</fullName>
    </recommendedName>
</protein>
<name>A0A402A153_9CHLR</name>